<gene>
    <name evidence="2" type="ORF">C0099_06210</name>
</gene>
<dbReference type="EMBL" id="CP025682">
    <property type="protein sequence ID" value="AUN94570.1"/>
    <property type="molecule type" value="Genomic_DNA"/>
</dbReference>
<feature type="domain" description="SnoaL-like" evidence="1">
    <location>
        <begin position="8"/>
        <end position="108"/>
    </location>
</feature>
<dbReference type="OrthoDB" id="1115105at2"/>
<organism evidence="2 3">
    <name type="scientific">Pseudazoarcus pumilus</name>
    <dbReference type="NCBI Taxonomy" id="2067960"/>
    <lineage>
        <taxon>Bacteria</taxon>
        <taxon>Pseudomonadati</taxon>
        <taxon>Pseudomonadota</taxon>
        <taxon>Betaproteobacteria</taxon>
        <taxon>Rhodocyclales</taxon>
        <taxon>Zoogloeaceae</taxon>
        <taxon>Pseudazoarcus</taxon>
    </lineage>
</organism>
<dbReference type="Gene3D" id="3.10.450.50">
    <property type="match status" value="1"/>
</dbReference>
<dbReference type="AlphaFoldDB" id="A0A2I6S5N5"/>
<dbReference type="GO" id="GO:0016853">
    <property type="term" value="F:isomerase activity"/>
    <property type="evidence" value="ECO:0007669"/>
    <property type="project" value="UniProtKB-KW"/>
</dbReference>
<keyword evidence="2" id="KW-0413">Isomerase</keyword>
<evidence type="ECO:0000259" key="1">
    <source>
        <dbReference type="Pfam" id="PF12680"/>
    </source>
</evidence>
<keyword evidence="3" id="KW-1185">Reference proteome</keyword>
<evidence type="ECO:0000313" key="2">
    <source>
        <dbReference type="EMBL" id="AUN94570.1"/>
    </source>
</evidence>
<dbReference type="Proteomes" id="UP000242205">
    <property type="component" value="Chromosome"/>
</dbReference>
<name>A0A2I6S5N5_9RHOO</name>
<evidence type="ECO:0000313" key="3">
    <source>
        <dbReference type="Proteomes" id="UP000242205"/>
    </source>
</evidence>
<dbReference type="SUPFAM" id="SSF54427">
    <property type="entry name" value="NTF2-like"/>
    <property type="match status" value="1"/>
</dbReference>
<dbReference type="InterPro" id="IPR037401">
    <property type="entry name" value="SnoaL-like"/>
</dbReference>
<dbReference type="InterPro" id="IPR032710">
    <property type="entry name" value="NTF2-like_dom_sf"/>
</dbReference>
<proteinExistence type="predicted"/>
<protein>
    <submittedName>
        <fullName evidence="2">Isomerase</fullName>
    </submittedName>
</protein>
<accession>A0A2I6S5N5</accession>
<dbReference type="RefSeq" id="WP_102246638.1">
    <property type="nucleotide sequence ID" value="NZ_CP025682.1"/>
</dbReference>
<reference evidence="2 3" key="1">
    <citation type="submission" date="2018-01" db="EMBL/GenBank/DDBJ databases">
        <authorList>
            <person name="Fu G.-Y."/>
        </authorList>
    </citation>
    <scope>NUCLEOTIDE SEQUENCE [LARGE SCALE GENOMIC DNA]</scope>
    <source>
        <strain evidence="2 3">SY39</strain>
    </source>
</reference>
<dbReference type="KEGG" id="atw:C0099_06210"/>
<dbReference type="Pfam" id="PF12680">
    <property type="entry name" value="SnoaL_2"/>
    <property type="match status" value="1"/>
</dbReference>
<sequence length="141" mass="15873">MSTGVDAVVAFYEGLQPETIPRLREIYAADARFRDPFNDVVGHAAIERIFAHMFEHLDAPSFRVTGCIADGRRAALEWRFTFVLRAHSYEIVGASVLDFDGDGRVCAHRDYWDVAEELYAKLPAVGPAVRWLGRRMSATRA</sequence>